<dbReference type="Pfam" id="PF16861">
    <property type="entry name" value="Carbam_trans_C"/>
    <property type="match status" value="1"/>
</dbReference>
<gene>
    <name evidence="4" type="ORF">Drose_15115</name>
</gene>
<dbReference type="EMBL" id="CP073721">
    <property type="protein sequence ID" value="UWZ39446.1"/>
    <property type="molecule type" value="Genomic_DNA"/>
</dbReference>
<evidence type="ECO:0000259" key="3">
    <source>
        <dbReference type="Pfam" id="PF16861"/>
    </source>
</evidence>
<protein>
    <submittedName>
        <fullName evidence="4">Uncharacterized protein</fullName>
    </submittedName>
</protein>
<dbReference type="InterPro" id="IPR038152">
    <property type="entry name" value="Carbam_trans_C_sf"/>
</dbReference>
<dbReference type="PANTHER" id="PTHR34847:SF1">
    <property type="entry name" value="NODULATION PROTEIN U"/>
    <property type="match status" value="1"/>
</dbReference>
<dbReference type="Gene3D" id="3.30.420.40">
    <property type="match status" value="1"/>
</dbReference>
<dbReference type="RefSeq" id="WP_260728856.1">
    <property type="nucleotide sequence ID" value="NZ_BAAABS010000089.1"/>
</dbReference>
<organism evidence="4 5">
    <name type="scientific">Dactylosporangium roseum</name>
    <dbReference type="NCBI Taxonomy" id="47989"/>
    <lineage>
        <taxon>Bacteria</taxon>
        <taxon>Bacillati</taxon>
        <taxon>Actinomycetota</taxon>
        <taxon>Actinomycetes</taxon>
        <taxon>Micromonosporales</taxon>
        <taxon>Micromonosporaceae</taxon>
        <taxon>Dactylosporangium</taxon>
    </lineage>
</organism>
<accession>A0ABY5ZBN6</accession>
<comment type="similarity">
    <text evidence="1">Belongs to the NodU/CmcH family.</text>
</comment>
<dbReference type="InterPro" id="IPR031730">
    <property type="entry name" value="Carbam_trans_C"/>
</dbReference>
<dbReference type="Proteomes" id="UP001058271">
    <property type="component" value="Chromosome"/>
</dbReference>
<proteinExistence type="inferred from homology"/>
<feature type="domain" description="Carbamoyltransferase C-terminal" evidence="3">
    <location>
        <begin position="216"/>
        <end position="252"/>
    </location>
</feature>
<dbReference type="Pfam" id="PF02543">
    <property type="entry name" value="Carbam_trans_N"/>
    <property type="match status" value="1"/>
</dbReference>
<feature type="domain" description="Carbamoyltransferase" evidence="2">
    <location>
        <begin position="124"/>
        <end position="160"/>
    </location>
</feature>
<keyword evidence="5" id="KW-1185">Reference proteome</keyword>
<sequence length="323" mass="34483">MLVVVSRGEVQTTTIGRAHRVDGAADCTICRPSTTLQPSTTSTVGVTEHLGCRSGDEEGTVMALAPLGEPARFRGPDRSCGAVTDTGFYLDPMLIPLWVLSRRYPRLSPLCIAATCPPRTPDLLCLAGGVAANCIAVSRIAEAGWFDEVHVPSAPGDAGTLDRRGHRPPCRHHRPHAAGRLRHLLSRASLPRTRMGTVARRGLTATRPENPARYLAQRLAAGEIVGVFQGRLEAGPRASGNRSMLASPLRAGATTADRPAIAALVEQMARDDPGWGYQRIHGELLGLGRRSAPPRSLPETRNVMVVGPAVSSSSWRTSLLDQV</sequence>
<dbReference type="InterPro" id="IPR051338">
    <property type="entry name" value="NodU/CmcH_Carbamoyltrnsfr"/>
</dbReference>
<dbReference type="Gene3D" id="3.90.870.20">
    <property type="entry name" value="Carbamoyltransferase, C-terminal domain"/>
    <property type="match status" value="1"/>
</dbReference>
<evidence type="ECO:0000313" key="4">
    <source>
        <dbReference type="EMBL" id="UWZ39446.1"/>
    </source>
</evidence>
<evidence type="ECO:0000259" key="2">
    <source>
        <dbReference type="Pfam" id="PF02543"/>
    </source>
</evidence>
<dbReference type="PANTHER" id="PTHR34847">
    <property type="entry name" value="NODULATION PROTEIN U"/>
    <property type="match status" value="1"/>
</dbReference>
<evidence type="ECO:0000256" key="1">
    <source>
        <dbReference type="ARBA" id="ARBA00006129"/>
    </source>
</evidence>
<dbReference type="InterPro" id="IPR003696">
    <property type="entry name" value="Carbtransf_dom"/>
</dbReference>
<evidence type="ECO:0000313" key="5">
    <source>
        <dbReference type="Proteomes" id="UP001058271"/>
    </source>
</evidence>
<name>A0ABY5ZBN6_9ACTN</name>
<reference evidence="4" key="1">
    <citation type="submission" date="2021-04" db="EMBL/GenBank/DDBJ databases">
        <title>Biosynthetic gene clusters of Dactylosporangioum roseum.</title>
        <authorList>
            <person name="Hartkoorn R.C."/>
            <person name="Beaudoing E."/>
            <person name="Hot D."/>
            <person name="Moureu S."/>
        </authorList>
    </citation>
    <scope>NUCLEOTIDE SEQUENCE</scope>
    <source>
        <strain evidence="4">NRRL B-16295</strain>
    </source>
</reference>